<keyword evidence="2" id="KW-1185">Reference proteome</keyword>
<protein>
    <submittedName>
        <fullName evidence="1">Uncharacterized protein</fullName>
    </submittedName>
</protein>
<accession>A0A1Y1IIF5</accession>
<proteinExistence type="predicted"/>
<sequence length="382" mass="41651">MAVNYAGCIPSELLEKIVVMVLVSEEPKDASPGLIDPPVPVAEQESMQLAEQSAASMALVCKDWKEAMHSVGWNALLSKRLKGSVPCVPADALWLLRLLRAHAGDSMNVTEARAYLRVTSRDLHAYREAQGFPNVVGFRYDLALLVEVAAGKHGGVSGLRAYISRLEVRAAAAARAAQLREEARQREVDNILKSFDSRVSKYVNTFDYVTLGLGKSDEIIGQAAAIQKDLKTADEMARSAHVDLREDDLCGVSLGLFLKRQKSTVELACVFMRRMEVDVIGIPYKSTTDRSLVRQYVERGGDIASLIRSTGYPGHRAAARDVPVPRTKARTRGPNVEADGGGGSPLPALCGALINMPGDQRDVRTKTSRKTLQERAQLPAWS</sequence>
<dbReference type="AlphaFoldDB" id="A0A1Y1IIF5"/>
<reference evidence="1 2" key="1">
    <citation type="journal article" date="2014" name="Nat. Commun.">
        <title>Klebsormidium flaccidum genome reveals primary factors for plant terrestrial adaptation.</title>
        <authorList>
            <person name="Hori K."/>
            <person name="Maruyama F."/>
            <person name="Fujisawa T."/>
            <person name="Togashi T."/>
            <person name="Yamamoto N."/>
            <person name="Seo M."/>
            <person name="Sato S."/>
            <person name="Yamada T."/>
            <person name="Mori H."/>
            <person name="Tajima N."/>
            <person name="Moriyama T."/>
            <person name="Ikeuchi M."/>
            <person name="Watanabe M."/>
            <person name="Wada H."/>
            <person name="Kobayashi K."/>
            <person name="Saito M."/>
            <person name="Masuda T."/>
            <person name="Sasaki-Sekimoto Y."/>
            <person name="Mashiguchi K."/>
            <person name="Awai K."/>
            <person name="Shimojima M."/>
            <person name="Masuda S."/>
            <person name="Iwai M."/>
            <person name="Nobusawa T."/>
            <person name="Narise T."/>
            <person name="Kondo S."/>
            <person name="Saito H."/>
            <person name="Sato R."/>
            <person name="Murakawa M."/>
            <person name="Ihara Y."/>
            <person name="Oshima-Yamada Y."/>
            <person name="Ohtaka K."/>
            <person name="Satoh M."/>
            <person name="Sonobe K."/>
            <person name="Ishii M."/>
            <person name="Ohtani R."/>
            <person name="Kanamori-Sato M."/>
            <person name="Honoki R."/>
            <person name="Miyazaki D."/>
            <person name="Mochizuki H."/>
            <person name="Umetsu J."/>
            <person name="Higashi K."/>
            <person name="Shibata D."/>
            <person name="Kamiya Y."/>
            <person name="Sato N."/>
            <person name="Nakamura Y."/>
            <person name="Tabata S."/>
            <person name="Ida S."/>
            <person name="Kurokawa K."/>
            <person name="Ohta H."/>
        </authorList>
    </citation>
    <scope>NUCLEOTIDE SEQUENCE [LARGE SCALE GENOMIC DNA]</scope>
    <source>
        <strain evidence="1 2">NIES-2285</strain>
    </source>
</reference>
<organism evidence="1 2">
    <name type="scientific">Klebsormidium nitens</name>
    <name type="common">Green alga</name>
    <name type="synonym">Ulothrix nitens</name>
    <dbReference type="NCBI Taxonomy" id="105231"/>
    <lineage>
        <taxon>Eukaryota</taxon>
        <taxon>Viridiplantae</taxon>
        <taxon>Streptophyta</taxon>
        <taxon>Klebsormidiophyceae</taxon>
        <taxon>Klebsormidiales</taxon>
        <taxon>Klebsormidiaceae</taxon>
        <taxon>Klebsormidium</taxon>
    </lineage>
</organism>
<evidence type="ECO:0000313" key="1">
    <source>
        <dbReference type="EMBL" id="GAQ87938.1"/>
    </source>
</evidence>
<evidence type="ECO:0000313" key="2">
    <source>
        <dbReference type="Proteomes" id="UP000054558"/>
    </source>
</evidence>
<name>A0A1Y1IIF5_KLENI</name>
<gene>
    <name evidence="1" type="ORF">KFL_003890090</name>
</gene>
<dbReference type="EMBL" id="DF237338">
    <property type="protein sequence ID" value="GAQ87938.1"/>
    <property type="molecule type" value="Genomic_DNA"/>
</dbReference>
<dbReference type="Proteomes" id="UP000054558">
    <property type="component" value="Unassembled WGS sequence"/>
</dbReference>